<evidence type="ECO:0000313" key="1">
    <source>
        <dbReference type="EMBL" id="TCP18550.1"/>
    </source>
</evidence>
<sequence>MINRKKRVLDKSIGLSFPHFFSAFQDEFGYIDENPEIKELFLSFMQELIEENKLKLFRNNKFLEGSAMELVEQFRQVWPKEYDENDPEKDIDYMWWWTLAPAGPVWIEEDGTMSWT</sequence>
<comment type="caution">
    <text evidence="1">The sequence shown here is derived from an EMBL/GenBank/DDBJ whole genome shotgun (WGS) entry which is preliminary data.</text>
</comment>
<dbReference type="InterPro" id="IPR023138">
    <property type="entry name" value="NMB0513-like_sf"/>
</dbReference>
<dbReference type="Proteomes" id="UP000295537">
    <property type="component" value="Unassembled WGS sequence"/>
</dbReference>
<accession>A0A4R2NBT9</accession>
<keyword evidence="2" id="KW-1185">Reference proteome</keyword>
<evidence type="ECO:0000313" key="2">
    <source>
        <dbReference type="Proteomes" id="UP000295537"/>
    </source>
</evidence>
<protein>
    <recommendedName>
        <fullName evidence="3">DUF596 domain-containing protein</fullName>
    </recommendedName>
</protein>
<dbReference type="OrthoDB" id="5678714at2"/>
<name>A0A4R2NBT9_9PAST</name>
<dbReference type="SUPFAM" id="SSF160472">
    <property type="entry name" value="NMB0513-like"/>
    <property type="match status" value="1"/>
</dbReference>
<gene>
    <name evidence="1" type="ORF">EV693_102230</name>
</gene>
<dbReference type="AlphaFoldDB" id="A0A4R2NBT9"/>
<evidence type="ECO:0008006" key="3">
    <source>
        <dbReference type="Google" id="ProtNLM"/>
    </source>
</evidence>
<reference evidence="1 2" key="1">
    <citation type="submission" date="2019-03" db="EMBL/GenBank/DDBJ databases">
        <title>Genomic Encyclopedia of Type Strains, Phase IV (KMG-IV): sequencing the most valuable type-strain genomes for metagenomic binning, comparative biology and taxonomic classification.</title>
        <authorList>
            <person name="Goeker M."/>
        </authorList>
    </citation>
    <scope>NUCLEOTIDE SEQUENCE [LARGE SCALE GENOMIC DNA]</scope>
    <source>
        <strain evidence="1 2">DSM 16380</strain>
    </source>
</reference>
<dbReference type="RefSeq" id="WP_132500791.1">
    <property type="nucleotide sequence ID" value="NZ_LVXA01000001.1"/>
</dbReference>
<dbReference type="Gene3D" id="1.10.3510.10">
    <property type="entry name" value="NMB0513-like"/>
    <property type="match status" value="1"/>
</dbReference>
<dbReference type="EMBL" id="SLXJ01000002">
    <property type="protein sequence ID" value="TCP18550.1"/>
    <property type="molecule type" value="Genomic_DNA"/>
</dbReference>
<proteinExistence type="predicted"/>
<dbReference type="InterPro" id="IPR007670">
    <property type="entry name" value="DUF596"/>
</dbReference>
<dbReference type="Pfam" id="PF04591">
    <property type="entry name" value="DUF596"/>
    <property type="match status" value="1"/>
</dbReference>
<organism evidence="1 2">
    <name type="scientific">Nicoletella semolina</name>
    <dbReference type="NCBI Taxonomy" id="271160"/>
    <lineage>
        <taxon>Bacteria</taxon>
        <taxon>Pseudomonadati</taxon>
        <taxon>Pseudomonadota</taxon>
        <taxon>Gammaproteobacteria</taxon>
        <taxon>Pasteurellales</taxon>
        <taxon>Pasteurellaceae</taxon>
        <taxon>Nicoletella</taxon>
    </lineage>
</organism>